<dbReference type="EMBL" id="MJAT01000004">
    <property type="protein sequence ID" value="OEH86458.1"/>
    <property type="molecule type" value="Genomic_DNA"/>
</dbReference>
<organism evidence="1 2">
    <name type="scientific">Desulfuribacillus stibiiarsenatis</name>
    <dbReference type="NCBI Taxonomy" id="1390249"/>
    <lineage>
        <taxon>Bacteria</taxon>
        <taxon>Bacillati</taxon>
        <taxon>Bacillota</taxon>
        <taxon>Desulfuribacillia</taxon>
        <taxon>Desulfuribacillales</taxon>
        <taxon>Desulfuribacillaceae</taxon>
        <taxon>Desulfuribacillus</taxon>
    </lineage>
</organism>
<gene>
    <name evidence="1" type="ORF">BHU72_13650</name>
</gene>
<sequence length="199" mass="23108">MKKFFVFLLIGCSSLLLITSSIMYENNKTNNSRKIIVSQDQPVSNNIDDIISSVEYVVIGEYTNFQESWNMARSKDRKKGADDVVVTGRLYDFKVDEYIKGIDKSRILVNLLYSYSDKIIGLENEIVDDYYYQPIIGEKVVLFLNKDKVFNNFYPAIHPYEYIVGDDHLRIKTKNKVISDTFINKELSISVLKEKTKIK</sequence>
<keyword evidence="2" id="KW-1185">Reference proteome</keyword>
<proteinExistence type="predicted"/>
<dbReference type="Proteomes" id="UP000095255">
    <property type="component" value="Unassembled WGS sequence"/>
</dbReference>
<name>A0A1E5L8S3_9FIRM</name>
<dbReference type="OrthoDB" id="2889766at2"/>
<evidence type="ECO:0000313" key="1">
    <source>
        <dbReference type="EMBL" id="OEH86458.1"/>
    </source>
</evidence>
<comment type="caution">
    <text evidence="1">The sequence shown here is derived from an EMBL/GenBank/DDBJ whole genome shotgun (WGS) entry which is preliminary data.</text>
</comment>
<evidence type="ECO:0000313" key="2">
    <source>
        <dbReference type="Proteomes" id="UP000095255"/>
    </source>
</evidence>
<accession>A0A1E5L8S3</accession>
<dbReference type="RefSeq" id="WP_069701245.1">
    <property type="nucleotide sequence ID" value="NZ_MJAT01000004.1"/>
</dbReference>
<reference evidence="1 2" key="1">
    <citation type="submission" date="2016-09" db="EMBL/GenBank/DDBJ databases">
        <title>Desulfuribacillus arsenicus sp. nov., an obligately anaerobic, dissimilatory arsenic- and antimonate-reducing bacterium isolated from anoxic sediments.</title>
        <authorList>
            <person name="Abin C.A."/>
            <person name="Hollibaugh J.T."/>
        </authorList>
    </citation>
    <scope>NUCLEOTIDE SEQUENCE [LARGE SCALE GENOMIC DNA]</scope>
    <source>
        <strain evidence="1 2">MLFW-2</strain>
    </source>
</reference>
<protein>
    <submittedName>
        <fullName evidence="1">Uncharacterized protein</fullName>
    </submittedName>
</protein>
<dbReference type="AlphaFoldDB" id="A0A1E5L8S3"/>